<organism evidence="1">
    <name type="scientific">marine sediment metagenome</name>
    <dbReference type="NCBI Taxonomy" id="412755"/>
    <lineage>
        <taxon>unclassified sequences</taxon>
        <taxon>metagenomes</taxon>
        <taxon>ecological metagenomes</taxon>
    </lineage>
</organism>
<accession>A0A0F9ITD6</accession>
<gene>
    <name evidence="1" type="ORF">LCGC14_1617220</name>
</gene>
<evidence type="ECO:0000313" key="1">
    <source>
        <dbReference type="EMBL" id="KKM23239.1"/>
    </source>
</evidence>
<sequence>MFWAGQDPGVACRLYVAFTLWLLGYPDQALARAHDALALSTELAHPFSEAFALALVSMVEQLRRDGQDAYDHAQAAVTLSTEHGFPSWLASGTIVRGWALTALGQREEGMIQLRQGITDLRAIGTELFVPYHLTYLAEGYGALKKVDEALDALKEGWKTMERTGEHCWKAEMHRLEGDLLLHQSTSDVAQVANCFRQALDVARNQQAKSLELRAATSLARLWQSQDKHQEAYDLRAPVHDWFTEGFDTADLQEAKALLTELEE</sequence>
<dbReference type="InterPro" id="IPR011990">
    <property type="entry name" value="TPR-like_helical_dom_sf"/>
</dbReference>
<protein>
    <recommendedName>
        <fullName evidence="2">MalT-like TPR region domain-containing protein</fullName>
    </recommendedName>
</protein>
<comment type="caution">
    <text evidence="1">The sequence shown here is derived from an EMBL/GenBank/DDBJ whole genome shotgun (WGS) entry which is preliminary data.</text>
</comment>
<reference evidence="1" key="1">
    <citation type="journal article" date="2015" name="Nature">
        <title>Complex archaea that bridge the gap between prokaryotes and eukaryotes.</title>
        <authorList>
            <person name="Spang A."/>
            <person name="Saw J.H."/>
            <person name="Jorgensen S.L."/>
            <person name="Zaremba-Niedzwiedzka K."/>
            <person name="Martijn J."/>
            <person name="Lind A.E."/>
            <person name="van Eijk R."/>
            <person name="Schleper C."/>
            <person name="Guy L."/>
            <person name="Ettema T.J."/>
        </authorList>
    </citation>
    <scope>NUCLEOTIDE SEQUENCE</scope>
</reference>
<dbReference type="AlphaFoldDB" id="A0A0F9ITD6"/>
<dbReference type="SUPFAM" id="SSF48452">
    <property type="entry name" value="TPR-like"/>
    <property type="match status" value="1"/>
</dbReference>
<evidence type="ECO:0008006" key="2">
    <source>
        <dbReference type="Google" id="ProtNLM"/>
    </source>
</evidence>
<dbReference type="PANTHER" id="PTHR47691">
    <property type="entry name" value="REGULATOR-RELATED"/>
    <property type="match status" value="1"/>
</dbReference>
<proteinExistence type="predicted"/>
<dbReference type="PANTHER" id="PTHR47691:SF3">
    <property type="entry name" value="HTH-TYPE TRANSCRIPTIONAL REGULATOR RV0890C-RELATED"/>
    <property type="match status" value="1"/>
</dbReference>
<dbReference type="EMBL" id="LAZR01013167">
    <property type="protein sequence ID" value="KKM23239.1"/>
    <property type="molecule type" value="Genomic_DNA"/>
</dbReference>
<name>A0A0F9ITD6_9ZZZZ</name>
<dbReference type="Gene3D" id="1.25.40.10">
    <property type="entry name" value="Tetratricopeptide repeat domain"/>
    <property type="match status" value="2"/>
</dbReference>